<reference evidence="2 3" key="1">
    <citation type="submission" date="2021-04" db="EMBL/GenBank/DDBJ databases">
        <authorList>
            <person name="Bliznina A."/>
        </authorList>
    </citation>
    <scope>NUCLEOTIDE SEQUENCE [LARGE SCALE GENOMIC DNA]</scope>
</reference>
<organism evidence="2 3">
    <name type="scientific">Oikopleura dioica</name>
    <name type="common">Tunicate</name>
    <dbReference type="NCBI Taxonomy" id="34765"/>
    <lineage>
        <taxon>Eukaryota</taxon>
        <taxon>Metazoa</taxon>
        <taxon>Chordata</taxon>
        <taxon>Tunicata</taxon>
        <taxon>Appendicularia</taxon>
        <taxon>Copelata</taxon>
        <taxon>Oikopleuridae</taxon>
        <taxon>Oikopleura</taxon>
    </lineage>
</organism>
<gene>
    <name evidence="2" type="ORF">OKIOD_LOCUS7190</name>
</gene>
<dbReference type="PROSITE" id="PS50088">
    <property type="entry name" value="ANK_REPEAT"/>
    <property type="match status" value="1"/>
</dbReference>
<proteinExistence type="predicted"/>
<feature type="repeat" description="ANK" evidence="1">
    <location>
        <begin position="1"/>
        <end position="27"/>
    </location>
</feature>
<keyword evidence="1" id="KW-0040">ANK repeat</keyword>
<sequence length="97" mass="10725">MKAAIQGQIDTVRLLLAHGADHSITDPTRGMCAQGWAQYCNRHETASEIAEYHRRPSSVRLKSHRKGQQGLVLKIHKLVSCGCRSLKPGIIEVHCLG</sequence>
<dbReference type="InterPro" id="IPR002110">
    <property type="entry name" value="Ankyrin_rpt"/>
</dbReference>
<dbReference type="EMBL" id="OU015569">
    <property type="protein sequence ID" value="CAG5098398.1"/>
    <property type="molecule type" value="Genomic_DNA"/>
</dbReference>
<accession>A0ABN7SJV6</accession>
<dbReference type="SUPFAM" id="SSF48403">
    <property type="entry name" value="Ankyrin repeat"/>
    <property type="match status" value="1"/>
</dbReference>
<protein>
    <submittedName>
        <fullName evidence="2">Oidioi.mRNA.OKI2018_I69.XSR.g15632.t1.cds</fullName>
    </submittedName>
</protein>
<keyword evidence="3" id="KW-1185">Reference proteome</keyword>
<dbReference type="Proteomes" id="UP001158576">
    <property type="component" value="Chromosome XSR"/>
</dbReference>
<evidence type="ECO:0000313" key="2">
    <source>
        <dbReference type="EMBL" id="CAG5098398.1"/>
    </source>
</evidence>
<name>A0ABN7SJV6_OIKDI</name>
<evidence type="ECO:0000256" key="1">
    <source>
        <dbReference type="PROSITE-ProRule" id="PRU00023"/>
    </source>
</evidence>
<evidence type="ECO:0000313" key="3">
    <source>
        <dbReference type="Proteomes" id="UP001158576"/>
    </source>
</evidence>
<dbReference type="Gene3D" id="1.25.40.20">
    <property type="entry name" value="Ankyrin repeat-containing domain"/>
    <property type="match status" value="1"/>
</dbReference>
<dbReference type="InterPro" id="IPR036770">
    <property type="entry name" value="Ankyrin_rpt-contain_sf"/>
</dbReference>